<comment type="catalytic activity">
    <reaction evidence="7">
        <text>L-tryptophan + O2 = N-formyl-L-kynurenine</text>
        <dbReference type="Rhea" id="RHEA:24536"/>
        <dbReference type="ChEBI" id="CHEBI:15379"/>
        <dbReference type="ChEBI" id="CHEBI:57912"/>
        <dbReference type="ChEBI" id="CHEBI:58629"/>
        <dbReference type="EC" id="1.13.11.11"/>
    </reaction>
</comment>
<keyword evidence="4 7" id="KW-0560">Oxidoreductase</keyword>
<proteinExistence type="inferred from homology"/>
<evidence type="ECO:0000256" key="1">
    <source>
        <dbReference type="ARBA" id="ARBA00022617"/>
    </source>
</evidence>
<dbReference type="SUPFAM" id="SSF140959">
    <property type="entry name" value="Indolic compounds 2,3-dioxygenase-like"/>
    <property type="match status" value="1"/>
</dbReference>
<accession>A0ABU8XP41</accession>
<keyword evidence="1 7" id="KW-0349">Heme</keyword>
<feature type="binding site" evidence="7">
    <location>
        <position position="119"/>
    </location>
    <ligand>
        <name>substrate</name>
    </ligand>
</feature>
<feature type="binding site" evidence="7">
    <location>
        <position position="260"/>
    </location>
    <ligand>
        <name>substrate</name>
    </ligand>
</feature>
<evidence type="ECO:0000256" key="8">
    <source>
        <dbReference type="SAM" id="MobiDB-lite"/>
    </source>
</evidence>
<evidence type="ECO:0000256" key="7">
    <source>
        <dbReference type="HAMAP-Rule" id="MF_01972"/>
    </source>
</evidence>
<evidence type="ECO:0000256" key="6">
    <source>
        <dbReference type="ARBA" id="ARBA00023079"/>
    </source>
</evidence>
<keyword evidence="2 7" id="KW-0479">Metal-binding</keyword>
<comment type="caution">
    <text evidence="9">The sequence shown here is derived from an EMBL/GenBank/DDBJ whole genome shotgun (WGS) entry which is preliminary data.</text>
</comment>
<evidence type="ECO:0000256" key="3">
    <source>
        <dbReference type="ARBA" id="ARBA00022964"/>
    </source>
</evidence>
<feature type="binding site" evidence="7">
    <location>
        <begin position="57"/>
        <end position="61"/>
    </location>
    <ligand>
        <name>substrate</name>
    </ligand>
</feature>
<feature type="binding site" evidence="7">
    <location>
        <position position="123"/>
    </location>
    <ligand>
        <name>substrate</name>
    </ligand>
</feature>
<dbReference type="HAMAP" id="MF_01972">
    <property type="entry name" value="T23O"/>
    <property type="match status" value="1"/>
</dbReference>
<comment type="subunit">
    <text evidence="7">Homotetramer.</text>
</comment>
<dbReference type="PANTHER" id="PTHR10138:SF0">
    <property type="entry name" value="TRYPTOPHAN 2,3-DIOXYGENASE"/>
    <property type="match status" value="1"/>
</dbReference>
<dbReference type="PANTHER" id="PTHR10138">
    <property type="entry name" value="TRYPTOPHAN 2,3-DIOXYGENASE"/>
    <property type="match status" value="1"/>
</dbReference>
<dbReference type="EC" id="1.13.11.11" evidence="7"/>
<organism evidence="9 10">
    <name type="scientific">Benzoatithermus flavus</name>
    <dbReference type="NCBI Taxonomy" id="3108223"/>
    <lineage>
        <taxon>Bacteria</taxon>
        <taxon>Pseudomonadati</taxon>
        <taxon>Pseudomonadota</taxon>
        <taxon>Alphaproteobacteria</taxon>
        <taxon>Geminicoccales</taxon>
        <taxon>Geminicoccaceae</taxon>
        <taxon>Benzoatithermus</taxon>
    </lineage>
</organism>
<keyword evidence="3 7" id="KW-0223">Dioxygenase</keyword>
<comment type="pathway">
    <text evidence="7">Amino-acid degradation; L-tryptophan degradation via kynurenine pathway; L-kynurenine from L-tryptophan: step 1/2.</text>
</comment>
<keyword evidence="10" id="KW-1185">Reference proteome</keyword>
<dbReference type="GO" id="GO:0004833">
    <property type="term" value="F:L-tryptophan 2,3-dioxygenase activity"/>
    <property type="evidence" value="ECO:0007669"/>
    <property type="project" value="UniProtKB-EC"/>
</dbReference>
<dbReference type="InterPro" id="IPR004981">
    <property type="entry name" value="Trp_2_3_dOase"/>
</dbReference>
<evidence type="ECO:0000256" key="2">
    <source>
        <dbReference type="ARBA" id="ARBA00022723"/>
    </source>
</evidence>
<feature type="region of interest" description="Disordered" evidence="8">
    <location>
        <begin position="1"/>
        <end position="21"/>
    </location>
</feature>
<dbReference type="NCBIfam" id="TIGR03036">
    <property type="entry name" value="trp_2_3_diox"/>
    <property type="match status" value="1"/>
</dbReference>
<name>A0ABU8XP41_9PROT</name>
<reference evidence="9 10" key="1">
    <citation type="submission" date="2024-01" db="EMBL/GenBank/DDBJ databases">
        <title>Multi-omics insights into the function and evolution of sodium benzoate biodegradation pathways in Benzoatithermus flavus gen. nov., sp. nov. from hot spring.</title>
        <authorList>
            <person name="Hu C.-J."/>
            <person name="Li W.-J."/>
        </authorList>
    </citation>
    <scope>NUCLEOTIDE SEQUENCE [LARGE SCALE GENOMIC DNA]</scope>
    <source>
        <strain evidence="9 10">SYSU G07066</strain>
    </source>
</reference>
<protein>
    <recommendedName>
        <fullName evidence="7">Tryptophan 2,3-dioxygenase</fullName>
        <shortName evidence="7">TDO</shortName>
        <ecNumber evidence="7">1.13.11.11</ecNumber>
    </recommendedName>
    <alternativeName>
        <fullName evidence="7">Tryptamin 2,3-dioxygenase</fullName>
    </alternativeName>
    <alternativeName>
        <fullName evidence="7">Tryptophan oxygenase</fullName>
        <shortName evidence="7">TO</shortName>
        <shortName evidence="7">TRPO</shortName>
    </alternativeName>
    <alternativeName>
        <fullName evidence="7">Tryptophan pyrrolase</fullName>
    </alternativeName>
    <alternativeName>
        <fullName evidence="7">Tryptophanase</fullName>
    </alternativeName>
</protein>
<evidence type="ECO:0000313" key="10">
    <source>
        <dbReference type="Proteomes" id="UP001375743"/>
    </source>
</evidence>
<dbReference type="Gene3D" id="1.20.58.480">
    <property type="match status" value="1"/>
</dbReference>
<dbReference type="InterPro" id="IPR017485">
    <property type="entry name" value="Trp_2-3-dOase_bac"/>
</dbReference>
<keyword evidence="5 7" id="KW-0408">Iron</keyword>
<sequence length="288" mass="32630">MGRPAPRAAPPGEMPDPLEPGVRTDLEGALTYGRYLALDELLACQRPVSTSHDELLFIVIHQATELWLKLMIHELRAARASIRADDLGPSFKMLARVSRIQEQLIRSWDVLSTLTPADYLTFRHLLGPASGFQSHQYRMVEYILGNRSRAKLAVFAGAPEPLAQLEAELVSPSLYDEAIRCLARRGFELAPAVLERDLARPHAHDVTVAAAWEEVYRDSGHHWELYELAEKLVDLEDWFRQWRFRHVTTVERIIGLKPGTGGTSGVPYLRRALDHVLFPELWAVRSML</sequence>
<dbReference type="Pfam" id="PF03301">
    <property type="entry name" value="Trp_dioxygenase"/>
    <property type="match status" value="2"/>
</dbReference>
<feature type="binding site" description="axial binding residue" evidence="7">
    <location>
        <position position="246"/>
    </location>
    <ligand>
        <name>heme</name>
        <dbReference type="ChEBI" id="CHEBI:30413"/>
    </ligand>
    <ligandPart>
        <name>Fe</name>
        <dbReference type="ChEBI" id="CHEBI:18248"/>
    </ligandPart>
</feature>
<dbReference type="Proteomes" id="UP001375743">
    <property type="component" value="Unassembled WGS sequence"/>
</dbReference>
<evidence type="ECO:0000256" key="4">
    <source>
        <dbReference type="ARBA" id="ARBA00023002"/>
    </source>
</evidence>
<evidence type="ECO:0000256" key="5">
    <source>
        <dbReference type="ARBA" id="ARBA00023004"/>
    </source>
</evidence>
<keyword evidence="6 7" id="KW-0823">Tryptophan catabolism</keyword>
<dbReference type="InterPro" id="IPR037217">
    <property type="entry name" value="Trp/Indoleamine_2_3_dOase-like"/>
</dbReference>
<comment type="similarity">
    <text evidence="7">Belongs to the tryptophan 2,3-dioxygenase family.</text>
</comment>
<gene>
    <name evidence="7 9" type="primary">kynA</name>
    <name evidence="9" type="ORF">U1T56_03245</name>
</gene>
<comment type="cofactor">
    <cofactor evidence="7">
        <name>heme</name>
        <dbReference type="ChEBI" id="CHEBI:30413"/>
    </cofactor>
    <text evidence="7">Binds 1 heme group per subunit.</text>
</comment>
<dbReference type="EMBL" id="JBBLZC010000002">
    <property type="protein sequence ID" value="MEK0082154.1"/>
    <property type="molecule type" value="Genomic_DNA"/>
</dbReference>
<evidence type="ECO:0000313" key="9">
    <source>
        <dbReference type="EMBL" id="MEK0082154.1"/>
    </source>
</evidence>
<comment type="function">
    <text evidence="7">Heme-dependent dioxygenase that catalyzes the oxidative cleavage of the L-tryptophan (L-Trp) pyrrole ring and converts L-tryptophan to N-formyl-L-kynurenine. Catalyzes the oxidative cleavage of the indole moiety.</text>
</comment>
<dbReference type="RefSeq" id="WP_418158003.1">
    <property type="nucleotide sequence ID" value="NZ_JBBLZC010000002.1"/>
</dbReference>
<feature type="compositionally biased region" description="Pro residues" evidence="8">
    <location>
        <begin position="7"/>
        <end position="18"/>
    </location>
</feature>